<organism evidence="1 2">
    <name type="scientific">Candidatus Rickettsiella viridis</name>
    <dbReference type="NCBI Taxonomy" id="676208"/>
    <lineage>
        <taxon>Bacteria</taxon>
        <taxon>Pseudomonadati</taxon>
        <taxon>Pseudomonadota</taxon>
        <taxon>Gammaproteobacteria</taxon>
        <taxon>Legionellales</taxon>
        <taxon>Coxiellaceae</taxon>
        <taxon>Rickettsiella</taxon>
    </lineage>
</organism>
<accession>A0A2Z5UUM7</accession>
<gene>
    <name evidence="1" type="ORF">RVIR1_07020</name>
</gene>
<dbReference type="RefSeq" id="WP_126322675.1">
    <property type="nucleotide sequence ID" value="NZ_AP018005.1"/>
</dbReference>
<evidence type="ECO:0000313" key="2">
    <source>
        <dbReference type="Proteomes" id="UP000282483"/>
    </source>
</evidence>
<dbReference type="KEGG" id="rvi:RVIR1_07020"/>
<dbReference type="Proteomes" id="UP000282483">
    <property type="component" value="Chromosome"/>
</dbReference>
<name>A0A2Z5UUM7_9COXI</name>
<proteinExistence type="predicted"/>
<protein>
    <submittedName>
        <fullName evidence="1">Peptidase U62 modulator of DNA gyrase</fullName>
    </submittedName>
</protein>
<dbReference type="AlphaFoldDB" id="A0A2Z5UUM7"/>
<sequence length="242" mass="27307">MVINKGAYIFSTQHGDRLKRVLCDRSVAFNFHSFESYRLLETTGVKETGKLTEVTFYKDLLPRHCKLELVEGALASLEMFPNNAQLLTTFVDYIENSFSEHAGYSFINGVTWGLLVTCIVVDVPLALSIAVCAFVISNILYDDYWGKKLGIWVGELREGSDRKPVNLEELEANLIALVGNCTTAENIGEAAYREPLATINPSAPSYSFFHHYPSLATEYQELDNNKHDNVRDYPRESLCRGY</sequence>
<evidence type="ECO:0000313" key="1">
    <source>
        <dbReference type="EMBL" id="BBB15198.1"/>
    </source>
</evidence>
<reference evidence="1 2" key="1">
    <citation type="submission" date="2017-03" db="EMBL/GenBank/DDBJ databases">
        <title>The genome sequence of Candidatus Rickettsiella viridis.</title>
        <authorList>
            <person name="Nikoh N."/>
            <person name="Tsuchida T."/>
            <person name="Yamaguchi K."/>
            <person name="Maeda T."/>
            <person name="Shigenobu S."/>
            <person name="Fukatsu T."/>
        </authorList>
    </citation>
    <scope>NUCLEOTIDE SEQUENCE [LARGE SCALE GENOMIC DNA]</scope>
    <source>
        <strain evidence="1 2">Ap-RA04</strain>
    </source>
</reference>
<keyword evidence="2" id="KW-1185">Reference proteome</keyword>
<dbReference type="EMBL" id="AP018005">
    <property type="protein sequence ID" value="BBB15198.1"/>
    <property type="molecule type" value="Genomic_DNA"/>
</dbReference>